<protein>
    <recommendedName>
        <fullName evidence="7">Rhodopsin domain-containing protein</fullName>
    </recommendedName>
</protein>
<dbReference type="PANTHER" id="PTHR33048">
    <property type="entry name" value="PTH11-LIKE INTEGRAL MEMBRANE PROTEIN (AFU_ORTHOLOGUE AFUA_5G11245)"/>
    <property type="match status" value="1"/>
</dbReference>
<keyword evidence="4 6" id="KW-0472">Membrane</keyword>
<evidence type="ECO:0000256" key="5">
    <source>
        <dbReference type="ARBA" id="ARBA00038359"/>
    </source>
</evidence>
<accession>A0ABR3UJX1</accession>
<evidence type="ECO:0000256" key="1">
    <source>
        <dbReference type="ARBA" id="ARBA00004141"/>
    </source>
</evidence>
<keyword evidence="3 6" id="KW-1133">Transmembrane helix</keyword>
<reference evidence="8 9" key="1">
    <citation type="submission" date="2024-09" db="EMBL/GenBank/DDBJ databases">
        <title>T2T genomes of carrot and Alternaria dauci and their utility for understanding host-pathogen interaction during carrot leaf blight disease.</title>
        <authorList>
            <person name="Liu W."/>
            <person name="Xu S."/>
            <person name="Ou C."/>
            <person name="Liu X."/>
            <person name="Zhuang F."/>
            <person name="Deng X.W."/>
        </authorList>
    </citation>
    <scope>NUCLEOTIDE SEQUENCE [LARGE SCALE GENOMIC DNA]</scope>
    <source>
        <strain evidence="8 9">A2016</strain>
    </source>
</reference>
<feature type="transmembrane region" description="Helical" evidence="6">
    <location>
        <begin position="183"/>
        <end position="205"/>
    </location>
</feature>
<proteinExistence type="inferred from homology"/>
<dbReference type="Pfam" id="PF20684">
    <property type="entry name" value="Fung_rhodopsin"/>
    <property type="match status" value="1"/>
</dbReference>
<evidence type="ECO:0000256" key="4">
    <source>
        <dbReference type="ARBA" id="ARBA00023136"/>
    </source>
</evidence>
<feature type="transmembrane region" description="Helical" evidence="6">
    <location>
        <begin position="12"/>
        <end position="32"/>
    </location>
</feature>
<comment type="similarity">
    <text evidence="5">Belongs to the SAT4 family.</text>
</comment>
<dbReference type="PANTHER" id="PTHR33048:SF108">
    <property type="entry name" value="INTEGRAL MEMBRANE PROTEIN"/>
    <property type="match status" value="1"/>
</dbReference>
<feature type="domain" description="Rhodopsin" evidence="7">
    <location>
        <begin position="29"/>
        <end position="283"/>
    </location>
</feature>
<evidence type="ECO:0000313" key="8">
    <source>
        <dbReference type="EMBL" id="KAL1796557.1"/>
    </source>
</evidence>
<sequence length="373" mass="42406">MSEPTDSKQPAIFAITILFASVSTLFVGLRLYQRLLIKHFYWDDGLICMAWVLAVAQASVFLKFVVLTNQGHHIWNIPTPTVEQRVEADKWNMAQQLLYNPILCLVKASILVFLIRLGDQRMFIYWSLHGLWWFNMGHMVSVFFAALTQCLPIHMYWDHYYTDQIVDGKTVNPNYDCYDMATFSLVTAGLAILTDVLILLVPVAMMWNLRMALRQKFAVGAILSAGWIVAILGIVRFKAFYDFWYPPSTLTDPTYNTKITLSGIEVNVAIMTACGPALKALVTRCAPHFFSTRNSTRPTANVYYPREYEMTLGAGTHRNDRFITTAVHRHGNDGDSQEYIVRSGSSHTKNKSFEADWREVAVSVSRSSTLRTS</sequence>
<evidence type="ECO:0000259" key="7">
    <source>
        <dbReference type="Pfam" id="PF20684"/>
    </source>
</evidence>
<gene>
    <name evidence="8" type="ORF">ACET3X_005097</name>
</gene>
<organism evidence="8 9">
    <name type="scientific">Alternaria dauci</name>
    <dbReference type="NCBI Taxonomy" id="48095"/>
    <lineage>
        <taxon>Eukaryota</taxon>
        <taxon>Fungi</taxon>
        <taxon>Dikarya</taxon>
        <taxon>Ascomycota</taxon>
        <taxon>Pezizomycotina</taxon>
        <taxon>Dothideomycetes</taxon>
        <taxon>Pleosporomycetidae</taxon>
        <taxon>Pleosporales</taxon>
        <taxon>Pleosporineae</taxon>
        <taxon>Pleosporaceae</taxon>
        <taxon>Alternaria</taxon>
        <taxon>Alternaria sect. Porri</taxon>
    </lineage>
</organism>
<dbReference type="GeneID" id="96085419"/>
<evidence type="ECO:0000256" key="6">
    <source>
        <dbReference type="SAM" id="Phobius"/>
    </source>
</evidence>
<feature type="transmembrane region" description="Helical" evidence="6">
    <location>
        <begin position="217"/>
        <end position="237"/>
    </location>
</feature>
<comment type="caution">
    <text evidence="8">The sequence shown here is derived from an EMBL/GenBank/DDBJ whole genome shotgun (WGS) entry which is preliminary data.</text>
</comment>
<evidence type="ECO:0000256" key="2">
    <source>
        <dbReference type="ARBA" id="ARBA00022692"/>
    </source>
</evidence>
<evidence type="ECO:0000256" key="3">
    <source>
        <dbReference type="ARBA" id="ARBA00022989"/>
    </source>
</evidence>
<dbReference type="Proteomes" id="UP001578633">
    <property type="component" value="Chromosome 4"/>
</dbReference>
<dbReference type="EMBL" id="JBHGVX010000004">
    <property type="protein sequence ID" value="KAL1796557.1"/>
    <property type="molecule type" value="Genomic_DNA"/>
</dbReference>
<dbReference type="InterPro" id="IPR049326">
    <property type="entry name" value="Rhodopsin_dom_fungi"/>
</dbReference>
<evidence type="ECO:0000313" key="9">
    <source>
        <dbReference type="Proteomes" id="UP001578633"/>
    </source>
</evidence>
<feature type="transmembrane region" description="Helical" evidence="6">
    <location>
        <begin position="130"/>
        <end position="157"/>
    </location>
</feature>
<dbReference type="InterPro" id="IPR052337">
    <property type="entry name" value="SAT4-like"/>
</dbReference>
<keyword evidence="2 6" id="KW-0812">Transmembrane</keyword>
<dbReference type="RefSeq" id="XP_069307141.1">
    <property type="nucleotide sequence ID" value="XM_069451265.1"/>
</dbReference>
<keyword evidence="9" id="KW-1185">Reference proteome</keyword>
<feature type="transmembrane region" description="Helical" evidence="6">
    <location>
        <begin position="98"/>
        <end position="118"/>
    </location>
</feature>
<name>A0ABR3UJX1_9PLEO</name>
<comment type="subcellular location">
    <subcellularLocation>
        <location evidence="1">Membrane</location>
        <topology evidence="1">Multi-pass membrane protein</topology>
    </subcellularLocation>
</comment>
<feature type="transmembrane region" description="Helical" evidence="6">
    <location>
        <begin position="44"/>
        <end position="66"/>
    </location>
</feature>